<gene>
    <name evidence="1" type="ORF">CI610_00942</name>
</gene>
<evidence type="ECO:0000313" key="1">
    <source>
        <dbReference type="EMBL" id="PJE80085.1"/>
    </source>
</evidence>
<reference evidence="1" key="1">
    <citation type="journal article" date="2017" name="Appl. Environ. Microbiol.">
        <title>Molecular characterization of an Endozoicomonas-like organism causing infection in king scallop Pecten maximus L.</title>
        <authorList>
            <person name="Cano I."/>
            <person name="van Aerle R."/>
            <person name="Ross S."/>
            <person name="Verner-Jeffreys D.W."/>
            <person name="Paley R.K."/>
            <person name="Rimmer G."/>
            <person name="Ryder D."/>
            <person name="Hooper P."/>
            <person name="Stone D."/>
            <person name="Feist S.W."/>
        </authorList>
    </citation>
    <scope>NUCLEOTIDE SEQUENCE</scope>
</reference>
<organism evidence="1">
    <name type="scientific">invertebrate metagenome</name>
    <dbReference type="NCBI Taxonomy" id="1711999"/>
    <lineage>
        <taxon>unclassified sequences</taxon>
        <taxon>metagenomes</taxon>
        <taxon>organismal metagenomes</taxon>
    </lineage>
</organism>
<comment type="caution">
    <text evidence="1">The sequence shown here is derived from an EMBL/GenBank/DDBJ whole genome shotgun (WGS) entry which is preliminary data.</text>
</comment>
<dbReference type="EMBL" id="NSIT01000033">
    <property type="protein sequence ID" value="PJE80085.1"/>
    <property type="molecule type" value="Genomic_DNA"/>
</dbReference>
<dbReference type="AlphaFoldDB" id="A0A2H9TA00"/>
<sequence>MSFKYWLVYRRYVVGSATFSEMKGTVSKGGIQRLYDRDLVSRLGFFNSYGTLKSIQLCFSIFNWIKP</sequence>
<protein>
    <submittedName>
        <fullName evidence="1">Uncharacterized protein</fullName>
    </submittedName>
</protein>
<name>A0A2H9TA00_9ZZZZ</name>
<proteinExistence type="predicted"/>
<accession>A0A2H9TA00</accession>